<keyword evidence="1" id="KW-0328">Glycosyltransferase</keyword>
<dbReference type="InterPro" id="IPR043519">
    <property type="entry name" value="NT_sf"/>
</dbReference>
<comment type="caution">
    <text evidence="3">The sequence shown here is derived from an EMBL/GenBank/DDBJ whole genome shotgun (WGS) entry which is preliminary data.</text>
</comment>
<accession>A0ABD3D364</accession>
<keyword evidence="2" id="KW-0808">Transferase</keyword>
<dbReference type="Gene3D" id="3.40.50.2000">
    <property type="entry name" value="Glycogen Phosphorylase B"/>
    <property type="match status" value="1"/>
</dbReference>
<proteinExistence type="predicted"/>
<dbReference type="PANTHER" id="PTHR46039">
    <property type="entry name" value="SUCROSE-PHOSPHATE SYNTHASE 3-RELATED"/>
    <property type="match status" value="1"/>
</dbReference>
<reference evidence="4" key="1">
    <citation type="journal article" date="2024" name="IScience">
        <title>Strigolactones Initiate the Formation of Haustorium-like Structures in Castilleja.</title>
        <authorList>
            <person name="Buerger M."/>
            <person name="Peterson D."/>
            <person name="Chory J."/>
        </authorList>
    </citation>
    <scope>NUCLEOTIDE SEQUENCE [LARGE SCALE GENOMIC DNA]</scope>
</reference>
<evidence type="ECO:0000313" key="3">
    <source>
        <dbReference type="EMBL" id="KAL3636718.1"/>
    </source>
</evidence>
<dbReference type="Gene3D" id="3.30.460.10">
    <property type="entry name" value="Beta Polymerase, domain 2"/>
    <property type="match status" value="1"/>
</dbReference>
<dbReference type="AlphaFoldDB" id="A0ABD3D364"/>
<organism evidence="3 4">
    <name type="scientific">Castilleja foliolosa</name>
    <dbReference type="NCBI Taxonomy" id="1961234"/>
    <lineage>
        <taxon>Eukaryota</taxon>
        <taxon>Viridiplantae</taxon>
        <taxon>Streptophyta</taxon>
        <taxon>Embryophyta</taxon>
        <taxon>Tracheophyta</taxon>
        <taxon>Spermatophyta</taxon>
        <taxon>Magnoliopsida</taxon>
        <taxon>eudicotyledons</taxon>
        <taxon>Gunneridae</taxon>
        <taxon>Pentapetalae</taxon>
        <taxon>asterids</taxon>
        <taxon>lamiids</taxon>
        <taxon>Lamiales</taxon>
        <taxon>Orobanchaceae</taxon>
        <taxon>Pedicularideae</taxon>
        <taxon>Castillejinae</taxon>
        <taxon>Castilleja</taxon>
    </lineage>
</organism>
<dbReference type="Pfam" id="PF02410">
    <property type="entry name" value="RsfS"/>
    <property type="match status" value="1"/>
</dbReference>
<dbReference type="InterPro" id="IPR044161">
    <property type="entry name" value="SPS"/>
</dbReference>
<evidence type="ECO:0000313" key="4">
    <source>
        <dbReference type="Proteomes" id="UP001632038"/>
    </source>
</evidence>
<dbReference type="GO" id="GO:0016757">
    <property type="term" value="F:glycosyltransferase activity"/>
    <property type="evidence" value="ECO:0007669"/>
    <property type="project" value="UniProtKB-KW"/>
</dbReference>
<evidence type="ECO:0000256" key="1">
    <source>
        <dbReference type="ARBA" id="ARBA00022676"/>
    </source>
</evidence>
<gene>
    <name evidence="3" type="ORF">CASFOL_019017</name>
</gene>
<sequence>MFASLATTAAALSSSAKSCISDSSAFLLNSRPPIWRRVKRSLTKNTISSLDEVASGRERSSRASRRIRSLPRLKEEAASPQRLQSVSVRRRVDKISGRRLTRSEFSDQWGDSEISERRDLTAASFKRMTCHWRRSRNVSEDTDDMFDDLFNKYGKVVFKRNKQKSDTIKEVDDDAGSLAFVVALAKVASDVKTADIKLLFVKPLVYWTRTRVRDLAETQYGRTATGDYKPNSGTLLDFGDVVVHVFLPQQRGYYNLEEFYANATPIDEPVRGMRRIEAKELSLDASEIVITSTRQEMDEQWRLYDSFDPILERKLRARIRRNVSCYGRFMPHMVISENEGRAHDYMDS</sequence>
<protein>
    <submittedName>
        <fullName evidence="3">Uncharacterized protein</fullName>
    </submittedName>
</protein>
<dbReference type="Proteomes" id="UP001632038">
    <property type="component" value="Unassembled WGS sequence"/>
</dbReference>
<name>A0ABD3D364_9LAMI</name>
<dbReference type="SUPFAM" id="SSF81301">
    <property type="entry name" value="Nucleotidyltransferase"/>
    <property type="match status" value="1"/>
</dbReference>
<keyword evidence="4" id="KW-1185">Reference proteome</keyword>
<dbReference type="EMBL" id="JAVIJP010000026">
    <property type="protein sequence ID" value="KAL3636718.1"/>
    <property type="molecule type" value="Genomic_DNA"/>
</dbReference>
<dbReference type="PANTHER" id="PTHR46039:SF2">
    <property type="entry name" value="SUCROSE-PHOSPHATE SYNTHASE 1"/>
    <property type="match status" value="1"/>
</dbReference>
<evidence type="ECO:0000256" key="2">
    <source>
        <dbReference type="ARBA" id="ARBA00022679"/>
    </source>
</evidence>